<protein>
    <submittedName>
        <fullName evidence="1">Uncharacterized protein</fullName>
    </submittedName>
</protein>
<proteinExistence type="predicted"/>
<reference evidence="1" key="1">
    <citation type="submission" date="2019-10" db="EMBL/GenBank/DDBJ databases">
        <authorList>
            <consortium name="DOE Joint Genome Institute"/>
            <person name="Kuo A."/>
            <person name="Miyauchi S."/>
            <person name="Kiss E."/>
            <person name="Drula E."/>
            <person name="Kohler A."/>
            <person name="Sanchez-Garcia M."/>
            <person name="Andreopoulos B."/>
            <person name="Barry K.W."/>
            <person name="Bonito G."/>
            <person name="Buee M."/>
            <person name="Carver A."/>
            <person name="Chen C."/>
            <person name="Cichocki N."/>
            <person name="Clum A."/>
            <person name="Culley D."/>
            <person name="Crous P.W."/>
            <person name="Fauchery L."/>
            <person name="Girlanda M."/>
            <person name="Hayes R."/>
            <person name="Keri Z."/>
            <person name="LaButti K."/>
            <person name="Lipzen A."/>
            <person name="Lombard V."/>
            <person name="Magnuson J."/>
            <person name="Maillard F."/>
            <person name="Morin E."/>
            <person name="Murat C."/>
            <person name="Nolan M."/>
            <person name="Ohm R."/>
            <person name="Pangilinan J."/>
            <person name="Pereira M."/>
            <person name="Perotto S."/>
            <person name="Peter M."/>
            <person name="Riley R."/>
            <person name="Sitrit Y."/>
            <person name="Stielow B."/>
            <person name="Szollosi G."/>
            <person name="Zifcakova L."/>
            <person name="Stursova M."/>
            <person name="Spatafora J.W."/>
            <person name="Tedersoo L."/>
            <person name="Vaario L.-M."/>
            <person name="Yamada A."/>
            <person name="Yan M."/>
            <person name="Wang P."/>
            <person name="Xu J."/>
            <person name="Bruns T."/>
            <person name="Baldrian P."/>
            <person name="Vilgalys R."/>
            <person name="Henrissat B."/>
            <person name="Grigoriev I.V."/>
            <person name="Hibbett D."/>
            <person name="Nagy L.G."/>
            <person name="Martin F.M."/>
        </authorList>
    </citation>
    <scope>NUCLEOTIDE SEQUENCE</scope>
    <source>
        <strain evidence="1">BED1</strain>
    </source>
</reference>
<dbReference type="EMBL" id="WHUW01000014">
    <property type="protein sequence ID" value="KAF8439293.1"/>
    <property type="molecule type" value="Genomic_DNA"/>
</dbReference>
<dbReference type="AlphaFoldDB" id="A0AAD4BTD2"/>
<evidence type="ECO:0000313" key="2">
    <source>
        <dbReference type="Proteomes" id="UP001194468"/>
    </source>
</evidence>
<comment type="caution">
    <text evidence="1">The sequence shown here is derived from an EMBL/GenBank/DDBJ whole genome shotgun (WGS) entry which is preliminary data.</text>
</comment>
<sequence length="96" mass="11247">MERLRTLEYRGASVCLKVISNLRQWRNRILRWVTGKRGRTVEASYTYLYRSPAGSITKLHTQSWRSATCCFITFGLLRKLVVDASGSERRFELNFL</sequence>
<gene>
    <name evidence="1" type="ORF">L210DRAFT_949110</name>
</gene>
<evidence type="ECO:0000313" key="1">
    <source>
        <dbReference type="EMBL" id="KAF8439293.1"/>
    </source>
</evidence>
<reference evidence="1" key="2">
    <citation type="journal article" date="2020" name="Nat. Commun.">
        <title>Large-scale genome sequencing of mycorrhizal fungi provides insights into the early evolution of symbiotic traits.</title>
        <authorList>
            <person name="Miyauchi S."/>
            <person name="Kiss E."/>
            <person name="Kuo A."/>
            <person name="Drula E."/>
            <person name="Kohler A."/>
            <person name="Sanchez-Garcia M."/>
            <person name="Morin E."/>
            <person name="Andreopoulos B."/>
            <person name="Barry K.W."/>
            <person name="Bonito G."/>
            <person name="Buee M."/>
            <person name="Carver A."/>
            <person name="Chen C."/>
            <person name="Cichocki N."/>
            <person name="Clum A."/>
            <person name="Culley D."/>
            <person name="Crous P.W."/>
            <person name="Fauchery L."/>
            <person name="Girlanda M."/>
            <person name="Hayes R.D."/>
            <person name="Keri Z."/>
            <person name="LaButti K."/>
            <person name="Lipzen A."/>
            <person name="Lombard V."/>
            <person name="Magnuson J."/>
            <person name="Maillard F."/>
            <person name="Murat C."/>
            <person name="Nolan M."/>
            <person name="Ohm R.A."/>
            <person name="Pangilinan J."/>
            <person name="Pereira M.F."/>
            <person name="Perotto S."/>
            <person name="Peter M."/>
            <person name="Pfister S."/>
            <person name="Riley R."/>
            <person name="Sitrit Y."/>
            <person name="Stielow J.B."/>
            <person name="Szollosi G."/>
            <person name="Zifcakova L."/>
            <person name="Stursova M."/>
            <person name="Spatafora J.W."/>
            <person name="Tedersoo L."/>
            <person name="Vaario L.M."/>
            <person name="Yamada A."/>
            <person name="Yan M."/>
            <person name="Wang P."/>
            <person name="Xu J."/>
            <person name="Bruns T."/>
            <person name="Baldrian P."/>
            <person name="Vilgalys R."/>
            <person name="Dunand C."/>
            <person name="Henrissat B."/>
            <person name="Grigoriev I.V."/>
            <person name="Hibbett D."/>
            <person name="Nagy L.G."/>
            <person name="Martin F.M."/>
        </authorList>
    </citation>
    <scope>NUCLEOTIDE SEQUENCE</scope>
    <source>
        <strain evidence="1">BED1</strain>
    </source>
</reference>
<accession>A0AAD4BTD2</accession>
<organism evidence="1 2">
    <name type="scientific">Boletus edulis BED1</name>
    <dbReference type="NCBI Taxonomy" id="1328754"/>
    <lineage>
        <taxon>Eukaryota</taxon>
        <taxon>Fungi</taxon>
        <taxon>Dikarya</taxon>
        <taxon>Basidiomycota</taxon>
        <taxon>Agaricomycotina</taxon>
        <taxon>Agaricomycetes</taxon>
        <taxon>Agaricomycetidae</taxon>
        <taxon>Boletales</taxon>
        <taxon>Boletineae</taxon>
        <taxon>Boletaceae</taxon>
        <taxon>Boletoideae</taxon>
        <taxon>Boletus</taxon>
    </lineage>
</organism>
<keyword evidence="2" id="KW-1185">Reference proteome</keyword>
<dbReference type="Proteomes" id="UP001194468">
    <property type="component" value="Unassembled WGS sequence"/>
</dbReference>
<name>A0AAD4BTD2_BOLED</name>